<dbReference type="AlphaFoldDB" id="A0A017H5H9"/>
<evidence type="ECO:0000256" key="7">
    <source>
        <dbReference type="ARBA" id="ARBA00023136"/>
    </source>
</evidence>
<evidence type="ECO:0000313" key="9">
    <source>
        <dbReference type="Proteomes" id="UP000031184"/>
    </source>
</evidence>
<evidence type="ECO:0000256" key="6">
    <source>
        <dbReference type="ARBA" id="ARBA00022989"/>
    </source>
</evidence>
<keyword evidence="3" id="KW-0813">Transport</keyword>
<evidence type="ECO:0000256" key="1">
    <source>
        <dbReference type="ARBA" id="ARBA00004651"/>
    </source>
</evidence>
<dbReference type="Pfam" id="PF03547">
    <property type="entry name" value="Mem_trans"/>
    <property type="match status" value="1"/>
</dbReference>
<dbReference type="PATRIC" id="fig|1226633.4.peg.1675"/>
<proteinExistence type="inferred from homology"/>
<dbReference type="PANTHER" id="PTHR36838">
    <property type="entry name" value="AUXIN EFFLUX CARRIER FAMILY PROTEIN"/>
    <property type="match status" value="1"/>
</dbReference>
<evidence type="ECO:0000256" key="3">
    <source>
        <dbReference type="ARBA" id="ARBA00022448"/>
    </source>
</evidence>
<evidence type="ECO:0000256" key="2">
    <source>
        <dbReference type="ARBA" id="ARBA00010145"/>
    </source>
</evidence>
<dbReference type="GO" id="GO:0055085">
    <property type="term" value="P:transmembrane transport"/>
    <property type="evidence" value="ECO:0007669"/>
    <property type="project" value="InterPro"/>
</dbReference>
<keyword evidence="6" id="KW-1133">Transmembrane helix</keyword>
<dbReference type="Gene3D" id="1.20.1530.20">
    <property type="match status" value="1"/>
</dbReference>
<evidence type="ECO:0000313" key="8">
    <source>
        <dbReference type="EMBL" id="KID48732.1"/>
    </source>
</evidence>
<comment type="caution">
    <text evidence="8">The sequence shown here is derived from an EMBL/GenBank/DDBJ whole genome shotgun (WGS) entry which is preliminary data.</text>
</comment>
<sequence length="307" mass="35172">MWIIIQKMLLLLCVSALGYWICKAKLITLEHNRGYSILISNVTVPCMVIFSIFSQPPIQNYGEIFSIFGVGFLFFGFFTLCSLFLPILFRAKNEEIGIYRFMTVFNNNSFMGFPIIQSVFGNKYLFYAAILNIVNALYLYTYGMHCITKDVEDYHFDWKKLCNPGMVVSVISLALYLLHFSLPEFFLEISRQVGNITTPLSMLVIGVNLSMIPFREVFSETKLYLFSFFRLLVFPLILWFLLKGFMANTDFLIVVLVTAAMPGAAMMVNLATEYKGNVYFASKYLVLSTLLSVIIVPVVIYVLQNYV</sequence>
<dbReference type="RefSeq" id="WP_005959524.1">
    <property type="nucleotide sequence ID" value="NZ_AOJP01000004.1"/>
</dbReference>
<protein>
    <submittedName>
        <fullName evidence="8">Transporter</fullName>
    </submittedName>
</protein>
<reference evidence="8 9" key="1">
    <citation type="submission" date="2013-08" db="EMBL/GenBank/DDBJ databases">
        <title>An opportunistic ruminal bacterium that causes liver abscesses in cattle.</title>
        <authorList>
            <person name="Benahmed F.H."/>
            <person name="Rasmussen M."/>
            <person name="Harbottle H."/>
            <person name="Soppet D."/>
            <person name="Nagaraja T.G."/>
            <person name="Davidson M."/>
        </authorList>
    </citation>
    <scope>NUCLEOTIDE SEQUENCE [LARGE SCALE GENOMIC DNA]</scope>
    <source>
        <strain evidence="8 9">B35</strain>
    </source>
</reference>
<organism evidence="8 9">
    <name type="scientific">Fusobacterium necrophorum subsp. funduliforme B35</name>
    <dbReference type="NCBI Taxonomy" id="1226633"/>
    <lineage>
        <taxon>Bacteria</taxon>
        <taxon>Fusobacteriati</taxon>
        <taxon>Fusobacteriota</taxon>
        <taxon>Fusobacteriia</taxon>
        <taxon>Fusobacteriales</taxon>
        <taxon>Fusobacteriaceae</taxon>
        <taxon>Fusobacterium</taxon>
    </lineage>
</organism>
<comment type="similarity">
    <text evidence="2">Belongs to the auxin efflux carrier (TC 2.A.69) family.</text>
</comment>
<gene>
    <name evidence="8" type="ORF">C095_08315</name>
</gene>
<accession>A0A017H5H9</accession>
<keyword evidence="7" id="KW-0472">Membrane</keyword>
<dbReference type="PANTHER" id="PTHR36838:SF1">
    <property type="entry name" value="SLR1864 PROTEIN"/>
    <property type="match status" value="1"/>
</dbReference>
<dbReference type="GeneID" id="75075369"/>
<name>A0A017H5H9_9FUSO</name>
<dbReference type="EMBL" id="AUZI01000021">
    <property type="protein sequence ID" value="KID48732.1"/>
    <property type="molecule type" value="Genomic_DNA"/>
</dbReference>
<dbReference type="Proteomes" id="UP000031184">
    <property type="component" value="Unassembled WGS sequence"/>
</dbReference>
<evidence type="ECO:0000256" key="4">
    <source>
        <dbReference type="ARBA" id="ARBA00022475"/>
    </source>
</evidence>
<dbReference type="InterPro" id="IPR004776">
    <property type="entry name" value="Mem_transp_PIN-like"/>
</dbReference>
<evidence type="ECO:0000256" key="5">
    <source>
        <dbReference type="ARBA" id="ARBA00022692"/>
    </source>
</evidence>
<dbReference type="InterPro" id="IPR038770">
    <property type="entry name" value="Na+/solute_symporter_sf"/>
</dbReference>
<keyword evidence="4" id="KW-1003">Cell membrane</keyword>
<comment type="subcellular location">
    <subcellularLocation>
        <location evidence="1">Cell membrane</location>
        <topology evidence="1">Multi-pass membrane protein</topology>
    </subcellularLocation>
</comment>
<keyword evidence="5" id="KW-0812">Transmembrane</keyword>
<dbReference type="OrthoDB" id="9798064at2"/>
<dbReference type="GO" id="GO:0005886">
    <property type="term" value="C:plasma membrane"/>
    <property type="evidence" value="ECO:0007669"/>
    <property type="project" value="UniProtKB-SubCell"/>
</dbReference>